<gene>
    <name evidence="4" type="primary">rsbU_1</name>
    <name evidence="4" type="ORF">LuPra_01291</name>
</gene>
<evidence type="ECO:0000256" key="1">
    <source>
        <dbReference type="ARBA" id="ARBA00022801"/>
    </source>
</evidence>
<dbReference type="EMBL" id="CP015136">
    <property type="protein sequence ID" value="AMY08103.1"/>
    <property type="molecule type" value="Genomic_DNA"/>
</dbReference>
<organism evidence="4 5">
    <name type="scientific">Luteitalea pratensis</name>
    <dbReference type="NCBI Taxonomy" id="1855912"/>
    <lineage>
        <taxon>Bacteria</taxon>
        <taxon>Pseudomonadati</taxon>
        <taxon>Acidobacteriota</taxon>
        <taxon>Vicinamibacteria</taxon>
        <taxon>Vicinamibacterales</taxon>
        <taxon>Vicinamibacteraceae</taxon>
        <taxon>Luteitalea</taxon>
    </lineage>
</organism>
<evidence type="ECO:0000259" key="3">
    <source>
        <dbReference type="SMART" id="SM00331"/>
    </source>
</evidence>
<dbReference type="Pfam" id="PF07228">
    <property type="entry name" value="SpoIIE"/>
    <property type="match status" value="1"/>
</dbReference>
<reference evidence="5" key="2">
    <citation type="submission" date="2016-04" db="EMBL/GenBank/DDBJ databases">
        <title>First Complete Genome Sequence of a Subdivision 6 Acidobacterium.</title>
        <authorList>
            <person name="Huang S."/>
            <person name="Vieira S."/>
            <person name="Bunk B."/>
            <person name="Riedel T."/>
            <person name="Sproeer C."/>
            <person name="Overmann J."/>
        </authorList>
    </citation>
    <scope>NUCLEOTIDE SEQUENCE [LARGE SCALE GENOMIC DNA]</scope>
    <source>
        <strain evidence="5">DSM 100886 HEG_-6_39</strain>
    </source>
</reference>
<keyword evidence="5" id="KW-1185">Reference proteome</keyword>
<accession>A0A143PIM1</accession>
<dbReference type="InterPro" id="IPR036457">
    <property type="entry name" value="PPM-type-like_dom_sf"/>
</dbReference>
<dbReference type="InterPro" id="IPR029016">
    <property type="entry name" value="GAF-like_dom_sf"/>
</dbReference>
<keyword evidence="1 4" id="KW-0378">Hydrolase</keyword>
<dbReference type="Gene3D" id="3.60.40.10">
    <property type="entry name" value="PPM-type phosphatase domain"/>
    <property type="match status" value="1"/>
</dbReference>
<evidence type="ECO:0000259" key="2">
    <source>
        <dbReference type="SMART" id="SM00065"/>
    </source>
</evidence>
<sequence>MARIALRQVIGRHQEACALVDTVAGALGVPVSIEDLEGRVLQGAAGANGATRFPVQHDDQPLGWVSGPPSAGAVASLLDHLVAREVERKALGAEVLHLYREINLIYSFSEKLAALLDVERVAALTLREARHLIVATDGTILLLDESSGGLTSVASFGEEMTRLSQFRRGTGIIGAVAEAGVAEIVNDLEDDARRAVRDTTLRALIAAPLKVGERVIGVVALGSTVPMAYTAAELKLLTTLGLQAATAIENARLFERTIHAAQERERLLALHKEAEVVRAKLESELTLAARIQADLFPSSLPRVPGYELAARNRPARQCGGDYYDALPVPTTDGRLLLCVADVAGKGLPAALVMSNMQATLRALLGRVQSMPELAWQASDLLYASTSPEKYVTAALVDLQPSTGAITWVGAGHLDNVIMRADGEAVSLVSTGMPLGLLPPLLPYGEAAHDLAPGDTLVLFSDGVTEAQGEDGEEFGEGRLLAVLRQSSATPLPELIDRVFMEIDAFAGGAPQFDDITMLVVRRLPVSA</sequence>
<dbReference type="SUPFAM" id="SSF55781">
    <property type="entry name" value="GAF domain-like"/>
    <property type="match status" value="1"/>
</dbReference>
<dbReference type="Proteomes" id="UP000076079">
    <property type="component" value="Chromosome"/>
</dbReference>
<proteinExistence type="predicted"/>
<dbReference type="InterPro" id="IPR052016">
    <property type="entry name" value="Bact_Sigma-Reg"/>
</dbReference>
<dbReference type="InterPro" id="IPR001932">
    <property type="entry name" value="PPM-type_phosphatase-like_dom"/>
</dbReference>
<dbReference type="STRING" id="1855912.LuPra_01291"/>
<dbReference type="Gene3D" id="3.30.450.40">
    <property type="match status" value="1"/>
</dbReference>
<dbReference type="AlphaFoldDB" id="A0A143PIM1"/>
<dbReference type="SMART" id="SM00331">
    <property type="entry name" value="PP2C_SIG"/>
    <property type="match status" value="1"/>
</dbReference>
<dbReference type="SUPFAM" id="SSF81606">
    <property type="entry name" value="PP2C-like"/>
    <property type="match status" value="1"/>
</dbReference>
<dbReference type="PANTHER" id="PTHR43156">
    <property type="entry name" value="STAGE II SPORULATION PROTEIN E-RELATED"/>
    <property type="match status" value="1"/>
</dbReference>
<dbReference type="KEGG" id="abac:LuPra_01291"/>
<feature type="domain" description="GAF" evidence="2">
    <location>
        <begin position="117"/>
        <end position="258"/>
    </location>
</feature>
<protein>
    <submittedName>
        <fullName evidence="4">Phosphoserine phosphatase RsbU</fullName>
        <ecNumber evidence="4">3.1.3.3</ecNumber>
    </submittedName>
</protein>
<dbReference type="OrthoDB" id="122350at2"/>
<feature type="domain" description="PPM-type phosphatase" evidence="3">
    <location>
        <begin position="303"/>
        <end position="522"/>
    </location>
</feature>
<name>A0A143PIM1_LUTPR</name>
<evidence type="ECO:0000313" key="4">
    <source>
        <dbReference type="EMBL" id="AMY08103.1"/>
    </source>
</evidence>
<dbReference type="InterPro" id="IPR003018">
    <property type="entry name" value="GAF"/>
</dbReference>
<dbReference type="RefSeq" id="WP_110169968.1">
    <property type="nucleotide sequence ID" value="NZ_CP015136.1"/>
</dbReference>
<dbReference type="PATRIC" id="fig|1813736.3.peg.1338"/>
<evidence type="ECO:0000313" key="5">
    <source>
        <dbReference type="Proteomes" id="UP000076079"/>
    </source>
</evidence>
<dbReference type="PANTHER" id="PTHR43156:SF2">
    <property type="entry name" value="STAGE II SPORULATION PROTEIN E"/>
    <property type="match status" value="1"/>
</dbReference>
<dbReference type="SMART" id="SM00065">
    <property type="entry name" value="GAF"/>
    <property type="match status" value="1"/>
</dbReference>
<dbReference type="Pfam" id="PF13185">
    <property type="entry name" value="GAF_2"/>
    <property type="match status" value="1"/>
</dbReference>
<dbReference type="EC" id="3.1.3.3" evidence="4"/>
<reference evidence="4 5" key="1">
    <citation type="journal article" date="2016" name="Genome Announc.">
        <title>First Complete Genome Sequence of a Subdivision 6 Acidobacterium Strain.</title>
        <authorList>
            <person name="Huang S."/>
            <person name="Vieira S."/>
            <person name="Bunk B."/>
            <person name="Riedel T."/>
            <person name="Sproer C."/>
            <person name="Overmann J."/>
        </authorList>
    </citation>
    <scope>NUCLEOTIDE SEQUENCE [LARGE SCALE GENOMIC DNA]</scope>
    <source>
        <strain evidence="5">DSM 100886 HEG_-6_39</strain>
    </source>
</reference>
<dbReference type="GO" id="GO:0016791">
    <property type="term" value="F:phosphatase activity"/>
    <property type="evidence" value="ECO:0007669"/>
    <property type="project" value="TreeGrafter"/>
</dbReference>